<dbReference type="InterPro" id="IPR016186">
    <property type="entry name" value="C-type_lectin-like/link_sf"/>
</dbReference>
<dbReference type="CDD" id="cd00037">
    <property type="entry name" value="CLECT"/>
    <property type="match status" value="1"/>
</dbReference>
<name>A0A0B6YAM0_9EUPU</name>
<sequence length="108" mass="12584">KATWTEAQSTCKIYISNLADITFEAENKFIFEHLVSTSSASVWIGGTDATNPGVWRWLPDAIPFTYQNWEEPTPKSRKKNCLELSSKWFSKGHYWNKCRNSKRQSRHL</sequence>
<dbReference type="PANTHER" id="PTHR22803">
    <property type="entry name" value="MANNOSE, PHOSPHOLIPASE, LECTIN RECEPTOR RELATED"/>
    <property type="match status" value="1"/>
</dbReference>
<dbReference type="AlphaFoldDB" id="A0A0B6YAM0"/>
<accession>A0A0B6YAM0</accession>
<evidence type="ECO:0000259" key="1">
    <source>
        <dbReference type="PROSITE" id="PS50041"/>
    </source>
</evidence>
<dbReference type="InterPro" id="IPR050111">
    <property type="entry name" value="C-type_lectin/snaclec_domain"/>
</dbReference>
<dbReference type="EMBL" id="HACG01005620">
    <property type="protein sequence ID" value="CEK52485.1"/>
    <property type="molecule type" value="Transcribed_RNA"/>
</dbReference>
<feature type="non-terminal residue" evidence="2">
    <location>
        <position position="1"/>
    </location>
</feature>
<dbReference type="InterPro" id="IPR001304">
    <property type="entry name" value="C-type_lectin-like"/>
</dbReference>
<organism evidence="2">
    <name type="scientific">Arion vulgaris</name>
    <dbReference type="NCBI Taxonomy" id="1028688"/>
    <lineage>
        <taxon>Eukaryota</taxon>
        <taxon>Metazoa</taxon>
        <taxon>Spiralia</taxon>
        <taxon>Lophotrochozoa</taxon>
        <taxon>Mollusca</taxon>
        <taxon>Gastropoda</taxon>
        <taxon>Heterobranchia</taxon>
        <taxon>Euthyneura</taxon>
        <taxon>Panpulmonata</taxon>
        <taxon>Eupulmonata</taxon>
        <taxon>Stylommatophora</taxon>
        <taxon>Helicina</taxon>
        <taxon>Arionoidea</taxon>
        <taxon>Arionidae</taxon>
        <taxon>Arion</taxon>
    </lineage>
</organism>
<dbReference type="SUPFAM" id="SSF56436">
    <property type="entry name" value="C-type lectin-like"/>
    <property type="match status" value="1"/>
</dbReference>
<feature type="domain" description="C-type lectin" evidence="1">
    <location>
        <begin position="1"/>
        <end position="88"/>
    </location>
</feature>
<evidence type="ECO:0000313" key="2">
    <source>
        <dbReference type="EMBL" id="CEK52485.1"/>
    </source>
</evidence>
<dbReference type="PROSITE" id="PS50041">
    <property type="entry name" value="C_TYPE_LECTIN_2"/>
    <property type="match status" value="1"/>
</dbReference>
<dbReference type="Pfam" id="PF00059">
    <property type="entry name" value="Lectin_C"/>
    <property type="match status" value="1"/>
</dbReference>
<dbReference type="Gene3D" id="3.10.100.10">
    <property type="entry name" value="Mannose-Binding Protein A, subunit A"/>
    <property type="match status" value="1"/>
</dbReference>
<gene>
    <name evidence="2" type="primary">ORF16995</name>
</gene>
<proteinExistence type="predicted"/>
<dbReference type="InterPro" id="IPR016187">
    <property type="entry name" value="CTDL_fold"/>
</dbReference>
<protein>
    <recommendedName>
        <fullName evidence="1">C-type lectin domain-containing protein</fullName>
    </recommendedName>
</protein>
<reference evidence="2" key="1">
    <citation type="submission" date="2014-12" db="EMBL/GenBank/DDBJ databases">
        <title>Insight into the proteome of Arion vulgaris.</title>
        <authorList>
            <person name="Aradska J."/>
            <person name="Bulat T."/>
            <person name="Smidak R."/>
            <person name="Sarate P."/>
            <person name="Gangsoo J."/>
            <person name="Sialana F."/>
            <person name="Bilban M."/>
            <person name="Lubec G."/>
        </authorList>
    </citation>
    <scope>NUCLEOTIDE SEQUENCE</scope>
    <source>
        <tissue evidence="2">Skin</tissue>
    </source>
</reference>